<reference evidence="1 2" key="1">
    <citation type="submission" date="2018-12" db="EMBL/GenBank/DDBJ databases">
        <authorList>
            <person name="Shneider M.M."/>
            <person name="Kabilov M.R."/>
            <person name="Miroshnikov K.A."/>
        </authorList>
    </citation>
    <scope>NUCLEOTIDE SEQUENCE [LARGE SCALE GENOMIC DNA]</scope>
</reference>
<name>A0A678ZJH8_9CAUD</name>
<keyword evidence="2" id="KW-1185">Reference proteome</keyword>
<dbReference type="EMBL" id="MK290737">
    <property type="protein sequence ID" value="AZV02051.1"/>
    <property type="molecule type" value="Genomic_DNA"/>
</dbReference>
<organism evidence="1 2">
    <name type="scientific">Pectobacterium phage Arno162</name>
    <dbReference type="NCBI Taxonomy" id="2500577"/>
    <lineage>
        <taxon>Viruses</taxon>
        <taxon>Duplodnaviria</taxon>
        <taxon>Heunggongvirae</taxon>
        <taxon>Uroviricota</taxon>
        <taxon>Caudoviricetes</taxon>
        <taxon>Andersonviridae</taxon>
        <taxon>Andersonviridae incertae sedis</taxon>
        <taxon>Arnovirus</taxon>
        <taxon>Arnovirus arno162</taxon>
    </lineage>
</organism>
<dbReference type="Proteomes" id="UP000430872">
    <property type="component" value="Segment"/>
</dbReference>
<evidence type="ECO:0000313" key="1">
    <source>
        <dbReference type="EMBL" id="AZV02051.1"/>
    </source>
</evidence>
<accession>A0A678ZJH8</accession>
<sequence>MTREDARKTMLRGWKMTHKNFTPEEWLEIRANGRVYTDDGYHFTREFDTTPMFADGWSIYRG</sequence>
<protein>
    <submittedName>
        <fullName evidence="1">Uncharacterized protein</fullName>
    </submittedName>
</protein>
<gene>
    <name evidence="1" type="ORF">Arno162_11</name>
</gene>
<proteinExistence type="predicted"/>
<evidence type="ECO:0000313" key="2">
    <source>
        <dbReference type="Proteomes" id="UP000430872"/>
    </source>
</evidence>